<evidence type="ECO:0000313" key="4">
    <source>
        <dbReference type="Proteomes" id="UP000664534"/>
    </source>
</evidence>
<evidence type="ECO:0000256" key="1">
    <source>
        <dbReference type="SAM" id="MobiDB-lite"/>
    </source>
</evidence>
<accession>A0A8H3FBN7</accession>
<reference evidence="3" key="1">
    <citation type="submission" date="2021-03" db="EMBL/GenBank/DDBJ databases">
        <authorList>
            <person name="Tagirdzhanova G."/>
        </authorList>
    </citation>
    <scope>NUCLEOTIDE SEQUENCE</scope>
</reference>
<proteinExistence type="predicted"/>
<feature type="region of interest" description="Disordered" evidence="1">
    <location>
        <begin position="234"/>
        <end position="311"/>
    </location>
</feature>
<keyword evidence="2" id="KW-0472">Membrane</keyword>
<keyword evidence="2" id="KW-0812">Transmembrane</keyword>
<dbReference type="AlphaFoldDB" id="A0A8H3FBN7"/>
<dbReference type="OrthoDB" id="5375766at2759"/>
<keyword evidence="4" id="KW-1185">Reference proteome</keyword>
<feature type="compositionally biased region" description="Gly residues" evidence="1">
    <location>
        <begin position="243"/>
        <end position="254"/>
    </location>
</feature>
<sequence>MTASDTTTTVTSATPATNVCADQACCTNATYWAPTVSNWAEEGVDAKLSSWALNLVPNPPTAIANGTFPTQIPPPFTWFGNTSEYEEILGIPGQLMANANHGMGTAGCSLTDAANLNCPPITPAGACGNMPRWAYLAWIAIYNMFSIHSQINAVLLDSEANQLGQAPEIISTFSGMSTDPEEGANMFMSVMGALLTIVGIMIPLTALGDAEVVDMESGDLAAAAAQGGVAGHLGLTTGEVEGEGSGTAAGVGEGGGEEDPDAILPVPTNQPTVTPAGAQGPVQTGGGTPPSPGKVPVTQQSGGDSSLSENPNFIGNLGWVAPGTMTSMANGLWQESRSAIDSASKIYLNDEAVTEYMTNQSLVLTQYNDALLVNTDNTSIQNLLSVLAGASFIETLWSQQIFELALSADVISRQINTCWSNPKVGLTYVSFTNLDDNANRTICNGTHWGARSTQVCDDGGVYYLNVVNVYMTTPSLGEPPGFESLVDYGIMPWWPTSSSALTYRILNPNASVTPTYSITNDSIFSDYLGEWATANAVNLLQGIGQSPTEWEGIHVCDQGNNAWQLDWSNTGGYTNPSAWYMPLPCCCGYQCSGTAAFYAANDVDAGTLLWISAQCAYNLMSVDPVWELTTANIGWNRISGGPPTSIDYGQGYSATMPNPLPTPCYMAANGCNGVGKPLPDDGGGRG</sequence>
<comment type="caution">
    <text evidence="3">The sequence shown here is derived from an EMBL/GenBank/DDBJ whole genome shotgun (WGS) entry which is preliminary data.</text>
</comment>
<keyword evidence="2" id="KW-1133">Transmembrane helix</keyword>
<name>A0A8H3FBN7_9LECA</name>
<evidence type="ECO:0000313" key="3">
    <source>
        <dbReference type="EMBL" id="CAF9921604.1"/>
    </source>
</evidence>
<feature type="transmembrane region" description="Helical" evidence="2">
    <location>
        <begin position="186"/>
        <end position="207"/>
    </location>
</feature>
<protein>
    <submittedName>
        <fullName evidence="3">Uncharacterized protein</fullName>
    </submittedName>
</protein>
<dbReference type="Proteomes" id="UP000664534">
    <property type="component" value="Unassembled WGS sequence"/>
</dbReference>
<organism evidence="3 4">
    <name type="scientific">Imshaugia aleurites</name>
    <dbReference type="NCBI Taxonomy" id="172621"/>
    <lineage>
        <taxon>Eukaryota</taxon>
        <taxon>Fungi</taxon>
        <taxon>Dikarya</taxon>
        <taxon>Ascomycota</taxon>
        <taxon>Pezizomycotina</taxon>
        <taxon>Lecanoromycetes</taxon>
        <taxon>OSLEUM clade</taxon>
        <taxon>Lecanoromycetidae</taxon>
        <taxon>Lecanorales</taxon>
        <taxon>Lecanorineae</taxon>
        <taxon>Parmeliaceae</taxon>
        <taxon>Imshaugia</taxon>
    </lineage>
</organism>
<feature type="compositionally biased region" description="Polar residues" evidence="1">
    <location>
        <begin position="299"/>
        <end position="311"/>
    </location>
</feature>
<dbReference type="EMBL" id="CAJPDT010000028">
    <property type="protein sequence ID" value="CAF9921604.1"/>
    <property type="molecule type" value="Genomic_DNA"/>
</dbReference>
<evidence type="ECO:0000256" key="2">
    <source>
        <dbReference type="SAM" id="Phobius"/>
    </source>
</evidence>
<gene>
    <name evidence="3" type="ORF">IMSHALPRED_005215</name>
</gene>